<accession>A0A1T4T418</accession>
<dbReference type="GO" id="GO:0005737">
    <property type="term" value="C:cytoplasm"/>
    <property type="evidence" value="ECO:0007669"/>
    <property type="project" value="UniProtKB-SubCell"/>
</dbReference>
<dbReference type="GO" id="GO:0006526">
    <property type="term" value="P:L-arginine biosynthetic process"/>
    <property type="evidence" value="ECO:0007669"/>
    <property type="project" value="UniProtKB-UniRule"/>
</dbReference>
<dbReference type="NCBIfam" id="NF003802">
    <property type="entry name" value="PRK05388.1"/>
    <property type="match status" value="1"/>
</dbReference>
<keyword evidence="9 11" id="KW-0511">Multifunctional enzyme</keyword>
<dbReference type="NCBIfam" id="TIGR00120">
    <property type="entry name" value="ArgJ"/>
    <property type="match status" value="1"/>
</dbReference>
<dbReference type="EC" id="2.3.1.35" evidence="11"/>
<comment type="subunit">
    <text evidence="3 11">Heterotetramer of two alpha and two beta chains.</text>
</comment>
<evidence type="ECO:0000256" key="5">
    <source>
        <dbReference type="ARBA" id="ARBA00022571"/>
    </source>
</evidence>
<dbReference type="PANTHER" id="PTHR23100">
    <property type="entry name" value="ARGININE BIOSYNTHESIS BIFUNCTIONAL PROTEIN ARGJ"/>
    <property type="match status" value="1"/>
</dbReference>
<comment type="pathway">
    <text evidence="11">Amino-acid biosynthesis; L-arginine biosynthesis; L-ornithine and N-acetyl-L-glutamate from L-glutamate and N(2)-acetyl-L-ornithine (cyclic): step 1/1.</text>
</comment>
<sequence>MSVKHAVSPLAPKTTPTLPRVAGVKLASAASGVRYTGRDDVMLAVLPAGATIAGVLTKSKTCSAPVDWCRKNLSRGKARAILVNAGNANAFTGKLGDKAVEESTRAVAQALGCPRNEVFMASTGVIGQPLEWEKIAAVVPALIKGAREDNWSGAAGAIMTTDTFPKLATRQARIGERTVTLNGFLKGSGMIAPDMATMLGFVFTDAKIPGAVLQKLLSDAADKSLNCVTVDGDTSTSDTLLLAASGAARHAPIEESDDPVLVDFKRALDEILIELAQLLARDGEGATKFITINIGGASSNGAARKIGLAIANSPLVKTAMAGEDANWGRIVMAVGKSGERADRDKLRISIGGVKITDGGQVVPNYDEAPVVRHIKGTDIVIDVDLGIGRGRATVWTCDLTHGYIDINGSYRS</sequence>
<evidence type="ECO:0000256" key="1">
    <source>
        <dbReference type="ARBA" id="ARBA00004496"/>
    </source>
</evidence>
<comment type="catalytic activity">
    <reaction evidence="11">
        <text>L-glutamate + acetyl-CoA = N-acetyl-L-glutamate + CoA + H(+)</text>
        <dbReference type="Rhea" id="RHEA:24292"/>
        <dbReference type="ChEBI" id="CHEBI:15378"/>
        <dbReference type="ChEBI" id="CHEBI:29985"/>
        <dbReference type="ChEBI" id="CHEBI:44337"/>
        <dbReference type="ChEBI" id="CHEBI:57287"/>
        <dbReference type="ChEBI" id="CHEBI:57288"/>
        <dbReference type="EC" id="2.3.1.1"/>
    </reaction>
</comment>
<evidence type="ECO:0000256" key="2">
    <source>
        <dbReference type="ARBA" id="ARBA00006774"/>
    </source>
</evidence>
<dbReference type="RefSeq" id="WP_085937360.1">
    <property type="nucleotide sequence ID" value="NZ_FUWJ01000012.1"/>
</dbReference>
<feature type="site" description="Involved in the stabilization of negative charge on the oxyanion by the formation of the oxyanion hole" evidence="11">
    <location>
        <position position="123"/>
    </location>
</feature>
<dbReference type="UniPathway" id="UPA00068">
    <property type="reaction ID" value="UER00106"/>
</dbReference>
<dbReference type="STRING" id="225324.SAMN02745126_05642"/>
<feature type="site" description="Cleavage; by autolysis" evidence="11">
    <location>
        <begin position="196"/>
        <end position="197"/>
    </location>
</feature>
<protein>
    <recommendedName>
        <fullName evidence="11">Arginine biosynthesis bifunctional protein ArgJ</fullName>
    </recommendedName>
    <domain>
        <recommendedName>
            <fullName evidence="11">Glutamate N-acetyltransferase</fullName>
            <ecNumber evidence="11">2.3.1.35</ecNumber>
        </recommendedName>
        <alternativeName>
            <fullName evidence="11">Ornithine acetyltransferase</fullName>
            <shortName evidence="11">OATase</shortName>
        </alternativeName>
        <alternativeName>
            <fullName evidence="11">Ornithine transacetylase</fullName>
        </alternativeName>
    </domain>
    <domain>
        <recommendedName>
            <fullName evidence="11">Amino-acid acetyltransferase</fullName>
            <ecNumber evidence="11">2.3.1.1</ecNumber>
        </recommendedName>
        <alternativeName>
            <fullName evidence="11">N-acetylglutamate synthase</fullName>
            <shortName evidence="11">AGSase</shortName>
        </alternativeName>
    </domain>
    <component>
        <recommendedName>
            <fullName evidence="11">Arginine biosynthesis bifunctional protein ArgJ alpha chain</fullName>
        </recommendedName>
    </component>
    <component>
        <recommendedName>
            <fullName evidence="11">Arginine biosynthesis bifunctional protein ArgJ beta chain</fullName>
        </recommendedName>
    </component>
</protein>
<feature type="binding site" evidence="11">
    <location>
        <position position="284"/>
    </location>
    <ligand>
        <name>substrate</name>
    </ligand>
</feature>
<dbReference type="SUPFAM" id="SSF56266">
    <property type="entry name" value="DmpA/ArgJ-like"/>
    <property type="match status" value="1"/>
</dbReference>
<keyword evidence="4 11" id="KW-0963">Cytoplasm</keyword>
<name>A0A1T4T418_9HYPH</name>
<evidence type="ECO:0000256" key="3">
    <source>
        <dbReference type="ARBA" id="ARBA00011475"/>
    </source>
</evidence>
<feature type="binding site" evidence="11">
    <location>
        <position position="197"/>
    </location>
    <ligand>
        <name>substrate</name>
    </ligand>
</feature>
<dbReference type="InterPro" id="IPR002813">
    <property type="entry name" value="Arg_biosynth_ArgJ"/>
</dbReference>
<dbReference type="PANTHER" id="PTHR23100:SF0">
    <property type="entry name" value="ARGININE BIOSYNTHESIS BIFUNCTIONAL PROTEIN ARGJ, MITOCHONDRIAL"/>
    <property type="match status" value="1"/>
</dbReference>
<comment type="pathway">
    <text evidence="11">Amino-acid biosynthesis; L-arginine biosynthesis; N(2)-acetyl-L-ornithine from L-glutamate: step 1/4.</text>
</comment>
<dbReference type="Proteomes" id="UP000190092">
    <property type="component" value="Unassembled WGS sequence"/>
</dbReference>
<evidence type="ECO:0000313" key="13">
    <source>
        <dbReference type="Proteomes" id="UP000190092"/>
    </source>
</evidence>
<dbReference type="FunFam" id="3.60.70.12:FF:000001">
    <property type="entry name" value="Arginine biosynthesis bifunctional protein ArgJ, chloroplastic"/>
    <property type="match status" value="1"/>
</dbReference>
<reference evidence="13" key="1">
    <citation type="submission" date="2017-02" db="EMBL/GenBank/DDBJ databases">
        <authorList>
            <person name="Varghese N."/>
            <person name="Submissions S."/>
        </authorList>
    </citation>
    <scope>NUCLEOTIDE SEQUENCE [LARGE SCALE GENOMIC DNA]</scope>
    <source>
        <strain evidence="13">ATCC 27094</strain>
    </source>
</reference>
<dbReference type="GO" id="GO:0004358">
    <property type="term" value="F:L-glutamate N-acetyltransferase activity, acting on acetyl-L-ornithine as donor"/>
    <property type="evidence" value="ECO:0007669"/>
    <property type="project" value="UniProtKB-UniRule"/>
</dbReference>
<dbReference type="HAMAP" id="MF_01106">
    <property type="entry name" value="ArgJ"/>
    <property type="match status" value="1"/>
</dbReference>
<dbReference type="AlphaFoldDB" id="A0A1T4T418"/>
<gene>
    <name evidence="11" type="primary">argJ</name>
    <name evidence="12" type="ORF">SAMN02745126_05642</name>
</gene>
<comment type="similarity">
    <text evidence="2 11">Belongs to the ArgJ family.</text>
</comment>
<keyword evidence="13" id="KW-1185">Reference proteome</keyword>
<comment type="function">
    <text evidence="11">Catalyzes two activities which are involved in the cyclic version of arginine biosynthesis: the synthesis of N-acetylglutamate from glutamate and acetyl-CoA as the acetyl donor, and of ornithine by transacetylation between N(2)-acetylornithine and glutamate.</text>
</comment>
<comment type="subcellular location">
    <subcellularLocation>
        <location evidence="1 11">Cytoplasm</location>
    </subcellularLocation>
</comment>
<feature type="binding site" evidence="11">
    <location>
        <position position="407"/>
    </location>
    <ligand>
        <name>substrate</name>
    </ligand>
</feature>
<evidence type="ECO:0000256" key="10">
    <source>
        <dbReference type="ARBA" id="ARBA00023315"/>
    </source>
</evidence>
<feature type="binding site" evidence="11">
    <location>
        <position position="412"/>
    </location>
    <ligand>
        <name>substrate</name>
    </ligand>
</feature>
<keyword evidence="10 11" id="KW-0012">Acyltransferase</keyword>
<dbReference type="FunFam" id="3.10.20.340:FF:000003">
    <property type="entry name" value="Arginine biosynthesis bifunctional protein ArgJ"/>
    <property type="match status" value="1"/>
</dbReference>
<comment type="catalytic activity">
    <reaction evidence="11">
        <text>N(2)-acetyl-L-ornithine + L-glutamate = N-acetyl-L-glutamate + L-ornithine</text>
        <dbReference type="Rhea" id="RHEA:15349"/>
        <dbReference type="ChEBI" id="CHEBI:29985"/>
        <dbReference type="ChEBI" id="CHEBI:44337"/>
        <dbReference type="ChEBI" id="CHEBI:46911"/>
        <dbReference type="ChEBI" id="CHEBI:57805"/>
        <dbReference type="EC" id="2.3.1.35"/>
    </reaction>
</comment>
<dbReference type="Pfam" id="PF01960">
    <property type="entry name" value="ArgJ"/>
    <property type="match status" value="1"/>
</dbReference>
<keyword evidence="6 11" id="KW-0028">Amino-acid biosynthesis</keyword>
<organism evidence="12 13">
    <name type="scientific">Enhydrobacter aerosaccus</name>
    <dbReference type="NCBI Taxonomy" id="225324"/>
    <lineage>
        <taxon>Bacteria</taxon>
        <taxon>Pseudomonadati</taxon>
        <taxon>Pseudomonadota</taxon>
        <taxon>Alphaproteobacteria</taxon>
        <taxon>Hyphomicrobiales</taxon>
        <taxon>Enhydrobacter</taxon>
    </lineage>
</organism>
<evidence type="ECO:0000256" key="8">
    <source>
        <dbReference type="ARBA" id="ARBA00022813"/>
    </source>
</evidence>
<evidence type="ECO:0000256" key="11">
    <source>
        <dbReference type="HAMAP-Rule" id="MF_01106"/>
    </source>
</evidence>
<feature type="active site" description="Nucleophile" evidence="11">
    <location>
        <position position="197"/>
    </location>
</feature>
<proteinExistence type="inferred from homology"/>
<dbReference type="EC" id="2.3.1.1" evidence="11"/>
<dbReference type="EMBL" id="FUWJ01000012">
    <property type="protein sequence ID" value="SKA35137.1"/>
    <property type="molecule type" value="Genomic_DNA"/>
</dbReference>
<dbReference type="Gene3D" id="3.10.20.340">
    <property type="entry name" value="ArgJ beta chain, C-terminal domain"/>
    <property type="match status" value="1"/>
</dbReference>
<dbReference type="OrthoDB" id="9804242at2"/>
<evidence type="ECO:0000256" key="7">
    <source>
        <dbReference type="ARBA" id="ARBA00022679"/>
    </source>
</evidence>
<keyword evidence="8 11" id="KW-0068">Autocatalytic cleavage</keyword>
<evidence type="ECO:0000313" key="12">
    <source>
        <dbReference type="EMBL" id="SKA35137.1"/>
    </source>
</evidence>
<evidence type="ECO:0000256" key="6">
    <source>
        <dbReference type="ARBA" id="ARBA00022605"/>
    </source>
</evidence>
<feature type="binding site" evidence="11">
    <location>
        <position position="186"/>
    </location>
    <ligand>
        <name>substrate</name>
    </ligand>
</feature>
<evidence type="ECO:0000256" key="4">
    <source>
        <dbReference type="ARBA" id="ARBA00022490"/>
    </source>
</evidence>
<feature type="binding site" evidence="11">
    <location>
        <position position="160"/>
    </location>
    <ligand>
        <name>substrate</name>
    </ligand>
</feature>
<keyword evidence="7 11" id="KW-0808">Transferase</keyword>
<feature type="chain" id="PRO_5023293955" description="Arginine biosynthesis bifunctional protein ArgJ beta chain" evidence="11">
    <location>
        <begin position="197"/>
        <end position="412"/>
    </location>
</feature>
<dbReference type="InterPro" id="IPR042195">
    <property type="entry name" value="ArgJ_beta_C"/>
</dbReference>
<dbReference type="GO" id="GO:0006592">
    <property type="term" value="P:ornithine biosynthetic process"/>
    <property type="evidence" value="ECO:0007669"/>
    <property type="project" value="TreeGrafter"/>
</dbReference>
<keyword evidence="5 11" id="KW-0055">Arginine biosynthesis</keyword>
<dbReference type="InterPro" id="IPR016117">
    <property type="entry name" value="ArgJ-like_dom_sf"/>
</dbReference>
<feature type="site" description="Involved in the stabilization of negative charge on the oxyanion by the formation of the oxyanion hole" evidence="11">
    <location>
        <position position="124"/>
    </location>
</feature>
<feature type="chain" id="PRO_5023293956" description="Arginine biosynthesis bifunctional protein ArgJ alpha chain" evidence="11">
    <location>
        <begin position="1"/>
        <end position="196"/>
    </location>
</feature>
<dbReference type="CDD" id="cd02152">
    <property type="entry name" value="OAT"/>
    <property type="match status" value="1"/>
</dbReference>
<evidence type="ECO:0000256" key="9">
    <source>
        <dbReference type="ARBA" id="ARBA00023268"/>
    </source>
</evidence>
<dbReference type="GO" id="GO:0004042">
    <property type="term" value="F:L-glutamate N-acetyltransferase activity"/>
    <property type="evidence" value="ECO:0007669"/>
    <property type="project" value="UniProtKB-UniRule"/>
</dbReference>
<dbReference type="Gene3D" id="3.60.70.12">
    <property type="entry name" value="L-amino peptidase D-ALA esterase/amidase"/>
    <property type="match status" value="1"/>
</dbReference>